<evidence type="ECO:0000256" key="2">
    <source>
        <dbReference type="ARBA" id="ARBA00023136"/>
    </source>
</evidence>
<dbReference type="GO" id="GO:0016020">
    <property type="term" value="C:membrane"/>
    <property type="evidence" value="ECO:0007669"/>
    <property type="project" value="UniProtKB-SubCell"/>
</dbReference>
<feature type="compositionally biased region" description="Basic and acidic residues" evidence="3">
    <location>
        <begin position="25"/>
        <end position="42"/>
    </location>
</feature>
<reference evidence="5 6" key="1">
    <citation type="submission" date="2019-10" db="EMBL/GenBank/DDBJ databases">
        <title>Nocardia macrotermitis sp. nov. and Nocardia aurantia sp. nov., isolated from the gut of fungus growing-termite Macrotermes natalensis.</title>
        <authorList>
            <person name="Benndorf R."/>
            <person name="Schwitalla J."/>
            <person name="Martin K."/>
            <person name="De Beer W."/>
            <person name="Kaster A.-K."/>
            <person name="Vollmers J."/>
            <person name="Poulsen M."/>
            <person name="Beemelmanns C."/>
        </authorList>
    </citation>
    <scope>NUCLEOTIDE SEQUENCE [LARGE SCALE GENOMIC DNA]</scope>
    <source>
        <strain evidence="5 6">RB56</strain>
    </source>
</reference>
<dbReference type="PANTHER" id="PTHR37042:SF4">
    <property type="entry name" value="OUTER MEMBRANE PROTEIN RV1973"/>
    <property type="match status" value="1"/>
</dbReference>
<protein>
    <recommendedName>
        <fullName evidence="7">Mce-associated membrane protein</fullName>
    </recommendedName>
</protein>
<evidence type="ECO:0000256" key="3">
    <source>
        <dbReference type="SAM" id="MobiDB-lite"/>
    </source>
</evidence>
<feature type="region of interest" description="Disordered" evidence="3">
    <location>
        <begin position="1"/>
        <end position="103"/>
    </location>
</feature>
<sequence length="281" mass="29023">MSDREVAPPSSDGPDRAAVDTAAEPSDRTVSERADATTDRSADAASVGPAATATIHGDSTAARTPDPAVPQPDSVTIPQPAASGTPAPGGSAVAKSAAGDSKSRTLRITVPAPGRAGRLVIQAVVLLALVAATVSTVFFYHRDHQQHELAVAERDARTAACAYAPVLANYDAKNLDSYFAAVLAGATGDWHKQFDATSKDLRDVLTQGQVVSKATDVQCGIRTSDRDSAEAVVVIGQTITSLGTQGKPAPGQLSMVMRLQRTGGHWLVDKVNSPLAQPSQP</sequence>
<comment type="caution">
    <text evidence="5">The sequence shown here is derived from an EMBL/GenBank/DDBJ whole genome shotgun (WGS) entry which is preliminary data.</text>
</comment>
<keyword evidence="4" id="KW-0812">Transmembrane</keyword>
<dbReference type="RefSeq" id="WP_194290757.1">
    <property type="nucleotide sequence ID" value="NZ_WEGI01000003.1"/>
</dbReference>
<keyword evidence="2 4" id="KW-0472">Membrane</keyword>
<dbReference type="EMBL" id="WEGI01000003">
    <property type="protein sequence ID" value="MQY25850.1"/>
    <property type="molecule type" value="Genomic_DNA"/>
</dbReference>
<dbReference type="Proteomes" id="UP000431401">
    <property type="component" value="Unassembled WGS sequence"/>
</dbReference>
<feature type="compositionally biased region" description="Low complexity" evidence="3">
    <location>
        <begin position="80"/>
        <end position="94"/>
    </location>
</feature>
<dbReference type="AlphaFoldDB" id="A0A7K0DJ63"/>
<gene>
    <name evidence="5" type="ORF">NRB56_14090</name>
</gene>
<evidence type="ECO:0000256" key="1">
    <source>
        <dbReference type="ARBA" id="ARBA00004370"/>
    </source>
</evidence>
<evidence type="ECO:0000313" key="5">
    <source>
        <dbReference type="EMBL" id="MQY25850.1"/>
    </source>
</evidence>
<evidence type="ECO:0000256" key="4">
    <source>
        <dbReference type="SAM" id="Phobius"/>
    </source>
</evidence>
<feature type="transmembrane region" description="Helical" evidence="4">
    <location>
        <begin position="119"/>
        <end position="140"/>
    </location>
</feature>
<proteinExistence type="predicted"/>
<comment type="subcellular location">
    <subcellularLocation>
        <location evidence="1">Membrane</location>
    </subcellularLocation>
</comment>
<organism evidence="5 6">
    <name type="scientific">Nocardia aurantia</name>
    <dbReference type="NCBI Taxonomy" id="2585199"/>
    <lineage>
        <taxon>Bacteria</taxon>
        <taxon>Bacillati</taxon>
        <taxon>Actinomycetota</taxon>
        <taxon>Actinomycetes</taxon>
        <taxon>Mycobacteriales</taxon>
        <taxon>Nocardiaceae</taxon>
        <taxon>Nocardia</taxon>
    </lineage>
</organism>
<keyword evidence="6" id="KW-1185">Reference proteome</keyword>
<accession>A0A7K0DJ63</accession>
<dbReference type="PANTHER" id="PTHR37042">
    <property type="entry name" value="OUTER MEMBRANE PROTEIN RV1973"/>
    <property type="match status" value="1"/>
</dbReference>
<keyword evidence="4" id="KW-1133">Transmembrane helix</keyword>
<name>A0A7K0DJ63_9NOCA</name>
<evidence type="ECO:0000313" key="6">
    <source>
        <dbReference type="Proteomes" id="UP000431401"/>
    </source>
</evidence>
<evidence type="ECO:0008006" key="7">
    <source>
        <dbReference type="Google" id="ProtNLM"/>
    </source>
</evidence>